<evidence type="ECO:0000256" key="1">
    <source>
        <dbReference type="ARBA" id="ARBA00004245"/>
    </source>
</evidence>
<evidence type="ECO:0000256" key="5">
    <source>
        <dbReference type="ARBA" id="ARBA00023212"/>
    </source>
</evidence>
<dbReference type="InterPro" id="IPR008999">
    <property type="entry name" value="Actin-crosslinking"/>
</dbReference>
<protein>
    <submittedName>
        <fullName evidence="8">FSCN1</fullName>
    </submittedName>
</protein>
<gene>
    <name evidence="8" type="ORF">LAZ67_1000177</name>
</gene>
<organism evidence="8 9">
    <name type="scientific">Cordylochernes scorpioides</name>
    <dbReference type="NCBI Taxonomy" id="51811"/>
    <lineage>
        <taxon>Eukaryota</taxon>
        <taxon>Metazoa</taxon>
        <taxon>Ecdysozoa</taxon>
        <taxon>Arthropoda</taxon>
        <taxon>Chelicerata</taxon>
        <taxon>Arachnida</taxon>
        <taxon>Pseudoscorpiones</taxon>
        <taxon>Cheliferoidea</taxon>
        <taxon>Chernetidae</taxon>
        <taxon>Cordylochernes</taxon>
    </lineage>
</organism>
<accession>A0ABY6JXP4</accession>
<evidence type="ECO:0000256" key="2">
    <source>
        <dbReference type="ARBA" id="ARBA00007415"/>
    </source>
</evidence>
<evidence type="ECO:0000259" key="7">
    <source>
        <dbReference type="Pfam" id="PF06268"/>
    </source>
</evidence>
<dbReference type="Proteomes" id="UP001235939">
    <property type="component" value="Chromosome 01"/>
</dbReference>
<evidence type="ECO:0000256" key="6">
    <source>
        <dbReference type="SAM" id="MobiDB-lite"/>
    </source>
</evidence>
<dbReference type="InterPro" id="IPR022768">
    <property type="entry name" value="Fascin-like_dom"/>
</dbReference>
<reference evidence="8 9" key="1">
    <citation type="submission" date="2022-01" db="EMBL/GenBank/DDBJ databases">
        <title>A chromosomal length assembly of Cordylochernes scorpioides.</title>
        <authorList>
            <person name="Zeh D."/>
            <person name="Zeh J."/>
        </authorList>
    </citation>
    <scope>NUCLEOTIDE SEQUENCE [LARGE SCALE GENOMIC DNA]</scope>
    <source>
        <strain evidence="8">IN4F17</strain>
        <tissue evidence="8">Whole Body</tissue>
    </source>
</reference>
<feature type="domain" description="Fascin-like" evidence="7">
    <location>
        <begin position="151"/>
        <end position="263"/>
    </location>
</feature>
<evidence type="ECO:0000313" key="9">
    <source>
        <dbReference type="Proteomes" id="UP001235939"/>
    </source>
</evidence>
<dbReference type="Gene3D" id="2.80.10.50">
    <property type="match status" value="2"/>
</dbReference>
<keyword evidence="9" id="KW-1185">Reference proteome</keyword>
<comment type="subcellular location">
    <subcellularLocation>
        <location evidence="1">Cytoplasm</location>
        <location evidence="1">Cytoskeleton</location>
    </subcellularLocation>
</comment>
<dbReference type="CDD" id="cd23351">
    <property type="entry name" value="beta-trefoil_singed_rpt2"/>
    <property type="match status" value="1"/>
</dbReference>
<feature type="region of interest" description="Disordered" evidence="6">
    <location>
        <begin position="345"/>
        <end position="391"/>
    </location>
</feature>
<dbReference type="Pfam" id="PF06268">
    <property type="entry name" value="Fascin"/>
    <property type="match status" value="2"/>
</dbReference>
<keyword evidence="4" id="KW-0009">Actin-binding</keyword>
<evidence type="ECO:0000256" key="3">
    <source>
        <dbReference type="ARBA" id="ARBA00022490"/>
    </source>
</evidence>
<dbReference type="PANTHER" id="PTHR10551:SF9">
    <property type="entry name" value="FASCIN-2"/>
    <property type="match status" value="1"/>
</dbReference>
<feature type="compositionally biased region" description="Basic residues" evidence="6">
    <location>
        <begin position="374"/>
        <end position="383"/>
    </location>
</feature>
<evidence type="ECO:0000256" key="4">
    <source>
        <dbReference type="ARBA" id="ARBA00023203"/>
    </source>
</evidence>
<feature type="domain" description="Fascin-like" evidence="7">
    <location>
        <begin position="29"/>
        <end position="142"/>
    </location>
</feature>
<proteinExistence type="inferred from homology"/>
<keyword evidence="5" id="KW-0206">Cytoskeleton</keyword>
<evidence type="ECO:0000313" key="8">
    <source>
        <dbReference type="EMBL" id="UYV60167.1"/>
    </source>
</evidence>
<dbReference type="PANTHER" id="PTHR10551">
    <property type="entry name" value="FASCIN"/>
    <property type="match status" value="1"/>
</dbReference>
<dbReference type="EMBL" id="CP092863">
    <property type="protein sequence ID" value="UYV60167.1"/>
    <property type="molecule type" value="Genomic_DNA"/>
</dbReference>
<dbReference type="InterPro" id="IPR010431">
    <property type="entry name" value="Fascin"/>
</dbReference>
<sequence length="391" mass="43761">MSANHTNGVNGTSSEPTLHWTIGLLNGQCKYLTAETFGCKVNANGTALKKKQLWTLEPYGEEDAVCLRSHLGRYLAVDQFGNVACEAEEKDPACKFSIAVVDDLTGAWALRNQVRGYYLGASQDKLTCSAKSPCGPAERWTVHLAARPQVNLRSVGRRRYARLSSAQDEIQVDANTPWGEDTLFTLEFRESGKYAIRTANDRYLQSEGKLSASCETDCLFTLEFHSGYLALRDKHGRYVSPIGSKAVLRTRSQSVTKDELFSLEESTPQVAFVGVNGKYVSVKQEEVDRVILENDFCEPHISENYISPLVLVREAAGLTKLSNWKCPEIIGPRRVIILNKPRAAEEEITEEHEGPRRPRSLSIGGRSRPPRPPLPRRRSRRTLRSIQDRPN</sequence>
<name>A0ABY6JXP4_9ARAC</name>
<keyword evidence="3" id="KW-0963">Cytoplasm</keyword>
<comment type="similarity">
    <text evidence="2">Belongs to the fascin family.</text>
</comment>
<dbReference type="SUPFAM" id="SSF50405">
    <property type="entry name" value="Actin-crosslinking proteins"/>
    <property type="match status" value="2"/>
</dbReference>